<protein>
    <submittedName>
        <fullName evidence="1">Uncharacterized protein</fullName>
    </submittedName>
</protein>
<comment type="caution">
    <text evidence="1">The sequence shown here is derived from an EMBL/GenBank/DDBJ whole genome shotgun (WGS) entry which is preliminary data.</text>
</comment>
<name>A0ABP3CGK7_9FIRM</name>
<dbReference type="Proteomes" id="UP001500399">
    <property type="component" value="Unassembled WGS sequence"/>
</dbReference>
<evidence type="ECO:0000313" key="1">
    <source>
        <dbReference type="EMBL" id="GAA0204041.1"/>
    </source>
</evidence>
<proteinExistence type="predicted"/>
<reference evidence="2" key="1">
    <citation type="journal article" date="2019" name="Int. J. Syst. Evol. Microbiol.">
        <title>The Global Catalogue of Microorganisms (GCM) 10K type strain sequencing project: providing services to taxonomists for standard genome sequencing and annotation.</title>
        <authorList>
            <consortium name="The Broad Institute Genomics Platform"/>
            <consortium name="The Broad Institute Genome Sequencing Center for Infectious Disease"/>
            <person name="Wu L."/>
            <person name="Ma J."/>
        </authorList>
    </citation>
    <scope>NUCLEOTIDE SEQUENCE [LARGE SCALE GENOMIC DNA]</scope>
    <source>
        <strain evidence="2">JCM 8542</strain>
    </source>
</reference>
<organism evidence="1 2">
    <name type="scientific">Selenomonas dianae</name>
    <dbReference type="NCBI Taxonomy" id="135079"/>
    <lineage>
        <taxon>Bacteria</taxon>
        <taxon>Bacillati</taxon>
        <taxon>Bacillota</taxon>
        <taxon>Negativicutes</taxon>
        <taxon>Selenomonadales</taxon>
        <taxon>Selenomonadaceae</taxon>
        <taxon>Selenomonas</taxon>
    </lineage>
</organism>
<dbReference type="EMBL" id="BAAACR010000002">
    <property type="protein sequence ID" value="GAA0204041.1"/>
    <property type="molecule type" value="Genomic_DNA"/>
</dbReference>
<accession>A0ABP3CGK7</accession>
<dbReference type="RefSeq" id="WP_304987808.1">
    <property type="nucleotide sequence ID" value="NZ_BAAACR010000002.1"/>
</dbReference>
<evidence type="ECO:0000313" key="2">
    <source>
        <dbReference type="Proteomes" id="UP001500399"/>
    </source>
</evidence>
<sequence length="243" mass="27066">MVIDIPANFIEQVKNIDWSGIRGAVKDYGPVLTVLRDTWDRETLAQIAEGHLFVRDAILNEAIAKNIGTDGTLRSVVLRSHANGRLDLICTTNKKYKKVELSGTIEEFVHDGAKSYAVYRVREKNIPDHGFVSWVFSRISISMVERLMGHFDVSDRLPVDIHGNKIHVDFHEVLAASRLGQTEFQGHKLTDLIEIEGATVQEGGILFDTKLNVPADVREALRTMLHEKSPSEAQTGSAEGGEH</sequence>
<keyword evidence="2" id="KW-1185">Reference proteome</keyword>
<gene>
    <name evidence="1" type="ORF">GCM10008919_04160</name>
</gene>